<keyword evidence="1" id="KW-0812">Transmembrane</keyword>
<evidence type="ECO:0000313" key="2">
    <source>
        <dbReference type="EMBL" id="JAD99740.1"/>
    </source>
</evidence>
<keyword evidence="1" id="KW-0472">Membrane</keyword>
<organism evidence="2">
    <name type="scientific">Arundo donax</name>
    <name type="common">Giant reed</name>
    <name type="synonym">Donax arundinaceus</name>
    <dbReference type="NCBI Taxonomy" id="35708"/>
    <lineage>
        <taxon>Eukaryota</taxon>
        <taxon>Viridiplantae</taxon>
        <taxon>Streptophyta</taxon>
        <taxon>Embryophyta</taxon>
        <taxon>Tracheophyta</taxon>
        <taxon>Spermatophyta</taxon>
        <taxon>Magnoliopsida</taxon>
        <taxon>Liliopsida</taxon>
        <taxon>Poales</taxon>
        <taxon>Poaceae</taxon>
        <taxon>PACMAD clade</taxon>
        <taxon>Arundinoideae</taxon>
        <taxon>Arundineae</taxon>
        <taxon>Arundo</taxon>
    </lineage>
</organism>
<dbReference type="AlphaFoldDB" id="A0A0A9EPF0"/>
<dbReference type="EMBL" id="GBRH01198155">
    <property type="protein sequence ID" value="JAD99740.1"/>
    <property type="molecule type" value="Transcribed_RNA"/>
</dbReference>
<reference evidence="2" key="1">
    <citation type="submission" date="2014-09" db="EMBL/GenBank/DDBJ databases">
        <authorList>
            <person name="Magalhaes I.L.F."/>
            <person name="Oliveira U."/>
            <person name="Santos F.R."/>
            <person name="Vidigal T.H.D.A."/>
            <person name="Brescovit A.D."/>
            <person name="Santos A.J."/>
        </authorList>
    </citation>
    <scope>NUCLEOTIDE SEQUENCE</scope>
    <source>
        <tissue evidence="2">Shoot tissue taken approximately 20 cm above the soil surface</tissue>
    </source>
</reference>
<name>A0A0A9EPF0_ARUDO</name>
<reference evidence="2" key="2">
    <citation type="journal article" date="2015" name="Data Brief">
        <title>Shoot transcriptome of the giant reed, Arundo donax.</title>
        <authorList>
            <person name="Barrero R.A."/>
            <person name="Guerrero F.D."/>
            <person name="Moolhuijzen P."/>
            <person name="Goolsby J.A."/>
            <person name="Tidwell J."/>
            <person name="Bellgard S.E."/>
            <person name="Bellgard M.I."/>
        </authorList>
    </citation>
    <scope>NUCLEOTIDE SEQUENCE</scope>
    <source>
        <tissue evidence="2">Shoot tissue taken approximately 20 cm above the soil surface</tissue>
    </source>
</reference>
<evidence type="ECO:0000256" key="1">
    <source>
        <dbReference type="SAM" id="Phobius"/>
    </source>
</evidence>
<proteinExistence type="predicted"/>
<keyword evidence="1" id="KW-1133">Transmembrane helix</keyword>
<protein>
    <submittedName>
        <fullName evidence="2">Uncharacterized protein</fullName>
    </submittedName>
</protein>
<feature type="transmembrane region" description="Helical" evidence="1">
    <location>
        <begin position="12"/>
        <end position="36"/>
    </location>
</feature>
<sequence length="37" mass="4314">MISLMFWYLKSWIVLMLLGIFCNIVLGLSFSLVYVIS</sequence>
<accession>A0A0A9EPF0</accession>